<feature type="non-terminal residue" evidence="2">
    <location>
        <position position="1"/>
    </location>
</feature>
<proteinExistence type="predicted"/>
<evidence type="ECO:0000313" key="2">
    <source>
        <dbReference type="EMBL" id="OHE91987.1"/>
    </source>
</evidence>
<accession>A0A1G4AS36</accession>
<evidence type="ECO:0000256" key="1">
    <source>
        <dbReference type="SAM" id="MobiDB-lite"/>
    </source>
</evidence>
<keyword evidence="3" id="KW-1185">Reference proteome</keyword>
<reference evidence="2 3" key="1">
    <citation type="submission" date="2016-09" db="EMBL/GenBank/DDBJ databases">
        <authorList>
            <person name="Capua I."/>
            <person name="De Benedictis P."/>
            <person name="Joannis T."/>
            <person name="Lombin L.H."/>
            <person name="Cattoli G."/>
        </authorList>
    </citation>
    <scope>NUCLEOTIDE SEQUENCE [LARGE SCALE GENOMIC DNA]</scope>
    <source>
        <strain evidence="2 3">IMI 309357</strain>
    </source>
</reference>
<name>A0A1G4AS36_9PEZI</name>
<dbReference type="AlphaFoldDB" id="A0A1G4AS36"/>
<evidence type="ECO:0000313" key="3">
    <source>
        <dbReference type="Proteomes" id="UP000176998"/>
    </source>
</evidence>
<feature type="region of interest" description="Disordered" evidence="1">
    <location>
        <begin position="18"/>
        <end position="39"/>
    </location>
</feature>
<dbReference type="RefSeq" id="XP_022469159.1">
    <property type="nucleotide sequence ID" value="XM_022624341.1"/>
</dbReference>
<sequence length="158" mass="17265">SAIGSRLSLQPAQAVGVAPVGTNSTSTAHADPRQKDLFSSPLDKVPEMLCSNLVDIRNSSLGIPMRHWAAPEPLPSPPILGYPCPLPYFSHVSKRAGCCMAFLWYWRQKTDSSQVLGRSPPSPWVTDAAFHYPTTIGEPSDCCFNMIGFFLRARNSES</sequence>
<dbReference type="Proteomes" id="UP000176998">
    <property type="component" value="Unassembled WGS sequence"/>
</dbReference>
<comment type="caution">
    <text evidence="2">The sequence shown here is derived from an EMBL/GenBank/DDBJ whole genome shotgun (WGS) entry which is preliminary data.</text>
</comment>
<gene>
    <name evidence="2" type="ORF">CORC01_12723</name>
</gene>
<organism evidence="2 3">
    <name type="scientific">Colletotrichum orchidophilum</name>
    <dbReference type="NCBI Taxonomy" id="1209926"/>
    <lineage>
        <taxon>Eukaryota</taxon>
        <taxon>Fungi</taxon>
        <taxon>Dikarya</taxon>
        <taxon>Ascomycota</taxon>
        <taxon>Pezizomycotina</taxon>
        <taxon>Sordariomycetes</taxon>
        <taxon>Hypocreomycetidae</taxon>
        <taxon>Glomerellales</taxon>
        <taxon>Glomerellaceae</taxon>
        <taxon>Colletotrichum</taxon>
    </lineage>
</organism>
<dbReference type="GeneID" id="34565851"/>
<dbReference type="OrthoDB" id="10520620at2759"/>
<protein>
    <submittedName>
        <fullName evidence="2">Uncharacterized protein</fullName>
    </submittedName>
</protein>
<dbReference type="EMBL" id="MJBS01000163">
    <property type="protein sequence ID" value="OHE91987.1"/>
    <property type="molecule type" value="Genomic_DNA"/>
</dbReference>